<evidence type="ECO:0000256" key="2">
    <source>
        <dbReference type="ARBA" id="ARBA00022737"/>
    </source>
</evidence>
<feature type="domain" description="PLD phosphodiesterase" evidence="7">
    <location>
        <begin position="555"/>
        <end position="587"/>
    </location>
</feature>
<dbReference type="EC" id="3.1.4.4" evidence="1"/>
<dbReference type="GO" id="GO:0006654">
    <property type="term" value="P:phosphatidic acid biosynthetic process"/>
    <property type="evidence" value="ECO:0007669"/>
    <property type="project" value="InterPro"/>
</dbReference>
<dbReference type="Gene3D" id="3.30.870.10">
    <property type="entry name" value="Endonuclease Chain A"/>
    <property type="match status" value="3"/>
</dbReference>
<feature type="compositionally biased region" description="Polar residues" evidence="6">
    <location>
        <begin position="191"/>
        <end position="206"/>
    </location>
</feature>
<evidence type="ECO:0000256" key="6">
    <source>
        <dbReference type="SAM" id="MobiDB-lite"/>
    </source>
</evidence>
<feature type="compositionally biased region" description="Basic and acidic residues" evidence="6">
    <location>
        <begin position="719"/>
        <end position="738"/>
    </location>
</feature>
<keyword evidence="3" id="KW-0378">Hydrolase</keyword>
<evidence type="ECO:0000256" key="3">
    <source>
        <dbReference type="ARBA" id="ARBA00022801"/>
    </source>
</evidence>
<keyword evidence="5" id="KW-0443">Lipid metabolism</keyword>
<feature type="compositionally biased region" description="Basic and acidic residues" evidence="6">
    <location>
        <begin position="212"/>
        <end position="233"/>
    </location>
</feature>
<dbReference type="FunFam" id="3.30.870.10:FF:000032">
    <property type="entry name" value="Phospholipase"/>
    <property type="match status" value="1"/>
</dbReference>
<accession>A0AAD6J1X7</accession>
<reference evidence="8" key="1">
    <citation type="submission" date="2023-01" db="EMBL/GenBank/DDBJ databases">
        <title>The chitinases involved in constricting ring structure development in the nematode-trapping fungus Drechslerella dactyloides.</title>
        <authorList>
            <person name="Wang R."/>
            <person name="Zhang L."/>
            <person name="Tang P."/>
            <person name="Li S."/>
            <person name="Liang L."/>
        </authorList>
    </citation>
    <scope>NUCLEOTIDE SEQUENCE</scope>
    <source>
        <strain evidence="8">YMF1.00031</strain>
    </source>
</reference>
<dbReference type="GO" id="GO:0004630">
    <property type="term" value="F:phospholipase D activity"/>
    <property type="evidence" value="ECO:0007669"/>
    <property type="project" value="UniProtKB-UniRule"/>
</dbReference>
<feature type="compositionally biased region" description="Basic and acidic residues" evidence="6">
    <location>
        <begin position="349"/>
        <end position="364"/>
    </location>
</feature>
<dbReference type="GO" id="GO:0035556">
    <property type="term" value="P:intracellular signal transduction"/>
    <property type="evidence" value="ECO:0007669"/>
    <property type="project" value="InterPro"/>
</dbReference>
<evidence type="ECO:0000259" key="7">
    <source>
        <dbReference type="PROSITE" id="PS50035"/>
    </source>
</evidence>
<feature type="compositionally biased region" description="Polar residues" evidence="6">
    <location>
        <begin position="292"/>
        <end position="321"/>
    </location>
</feature>
<evidence type="ECO:0000313" key="9">
    <source>
        <dbReference type="Proteomes" id="UP001221413"/>
    </source>
</evidence>
<name>A0AAD6J1X7_DREDA</name>
<dbReference type="Proteomes" id="UP001221413">
    <property type="component" value="Unassembled WGS sequence"/>
</dbReference>
<feature type="compositionally biased region" description="Polar residues" evidence="6">
    <location>
        <begin position="131"/>
        <end position="147"/>
    </location>
</feature>
<dbReference type="GO" id="GO:0009395">
    <property type="term" value="P:phospholipid catabolic process"/>
    <property type="evidence" value="ECO:0007669"/>
    <property type="project" value="TreeGrafter"/>
</dbReference>
<feature type="region of interest" description="Disordered" evidence="6">
    <location>
        <begin position="1"/>
        <end position="364"/>
    </location>
</feature>
<dbReference type="PANTHER" id="PTHR18896:SF186">
    <property type="entry name" value="PHOSPHOLIPASE D"/>
    <property type="match status" value="1"/>
</dbReference>
<dbReference type="AlphaFoldDB" id="A0AAD6J1X7"/>
<protein>
    <recommendedName>
        <fullName evidence="1">phospholipase D</fullName>
        <ecNumber evidence="1">3.1.4.4</ecNumber>
    </recommendedName>
</protein>
<dbReference type="CDD" id="cd09141">
    <property type="entry name" value="PLDc_vPLD1_2_yPLD_like_2"/>
    <property type="match status" value="1"/>
</dbReference>
<dbReference type="InterPro" id="IPR001736">
    <property type="entry name" value="PLipase_D/transphosphatidylase"/>
</dbReference>
<keyword evidence="9" id="KW-1185">Reference proteome</keyword>
<feature type="compositionally biased region" description="Basic and acidic residues" evidence="6">
    <location>
        <begin position="9"/>
        <end position="21"/>
    </location>
</feature>
<dbReference type="InterPro" id="IPR015679">
    <property type="entry name" value="PLipase_D_fam"/>
</dbReference>
<feature type="region of interest" description="Disordered" evidence="6">
    <location>
        <begin position="710"/>
        <end position="786"/>
    </location>
</feature>
<keyword evidence="2" id="KW-0677">Repeat</keyword>
<dbReference type="CDD" id="cd09138">
    <property type="entry name" value="PLDc_vPLD1_2_yPLD_like_1"/>
    <property type="match status" value="1"/>
</dbReference>
<feature type="compositionally biased region" description="Polar residues" evidence="6">
    <location>
        <begin position="244"/>
        <end position="260"/>
    </location>
</feature>
<dbReference type="PROSITE" id="PS50035">
    <property type="entry name" value="PLD"/>
    <property type="match status" value="2"/>
</dbReference>
<keyword evidence="4" id="KW-0442">Lipid degradation</keyword>
<dbReference type="Pfam" id="PF13091">
    <property type="entry name" value="PLDc_2"/>
    <property type="match status" value="1"/>
</dbReference>
<dbReference type="InterPro" id="IPR025202">
    <property type="entry name" value="PLD-like_dom"/>
</dbReference>
<dbReference type="PANTHER" id="PTHR18896">
    <property type="entry name" value="PHOSPHOLIPASE D"/>
    <property type="match status" value="1"/>
</dbReference>
<evidence type="ECO:0000313" key="8">
    <source>
        <dbReference type="EMBL" id="KAJ6260547.1"/>
    </source>
</evidence>
<dbReference type="EMBL" id="JAQGDS010000005">
    <property type="protein sequence ID" value="KAJ6260547.1"/>
    <property type="molecule type" value="Genomic_DNA"/>
</dbReference>
<gene>
    <name evidence="8" type="ORF">Dda_4773</name>
</gene>
<organism evidence="8 9">
    <name type="scientific">Drechslerella dactyloides</name>
    <name type="common">Nematode-trapping fungus</name>
    <name type="synonym">Arthrobotrys dactyloides</name>
    <dbReference type="NCBI Taxonomy" id="74499"/>
    <lineage>
        <taxon>Eukaryota</taxon>
        <taxon>Fungi</taxon>
        <taxon>Dikarya</taxon>
        <taxon>Ascomycota</taxon>
        <taxon>Pezizomycotina</taxon>
        <taxon>Orbiliomycetes</taxon>
        <taxon>Orbiliales</taxon>
        <taxon>Orbiliaceae</taxon>
        <taxon>Drechslerella</taxon>
    </lineage>
</organism>
<evidence type="ECO:0000256" key="1">
    <source>
        <dbReference type="ARBA" id="ARBA00012027"/>
    </source>
</evidence>
<feature type="domain" description="PLD phosphodiesterase" evidence="7">
    <location>
        <begin position="1046"/>
        <end position="1073"/>
    </location>
</feature>
<sequence length="1276" mass="144509">MGRSRSRSRQREQYDDNDKRRSSSGRHSRQKSKDRSRSGSRDRDKYEYEGESKEERKARRHKKREEEKAAEYASKGGDYDKSSSAYGAHGGPPGGFDYEGSSGYAAAPYPGGPTPYPADSQETRAYGEGEYQQQTSYQADSYGQSQYAGHGQYQAPAESADYAAGYQGYTSPPEGYPGQAGYSAADAQAYGPQTQHDSYAGQQQHDSYAAQHQHDSYRAQQQHDSHGPHEQHESATYYGHTSPAPVSQYSDPSYGGSTYATADHSYASPPGQYPAEQTHGASQAYYGGSGATQDYRSGEYSQQSYSQTNYDETPRNPSSHPGYNPRPEPSGAPPEVEPEFELSSPMSPTEEKWQPTAEPKQEKKSIFSSFTSDLHNVMRGITSSSSNRAHHSSHEGGTCTNANHFHSDNRFDSFADIHHGNRVKWFVDGKDYCWAVAEAISHAQESIWILDWWLSPELHLRRPAAKYEEYRLDRMLHAAAQRGVQVNVIVYKEVTQALTLSSAHTKHFLEELHPNICVFRHPDHTPDGKVVLSKLVSGRLVETLTSLTNTDQLVLYWAHHEKLCLIDGTIPGRGLAFMGGLDLCFGRWDLAHHPISDVHPTDIKQTLFLGQDYNNARCMDFHTVDQWSQNKLKRTESSRMGWSDVALCLTGQTVEDLKIHFMERWNFIWKSKYSNKDSRYKELRVETHPSGGRIHHAASKIKSGMKEFIHSSETTTQERSFREERGYEEERGHGEERGQRRRKNEYEDPLAFPDSDEEKKERRRRKQRERQDIRTSERHYAEEQTESYQYVGRHSEIQMHQNLQSSHGAKCQIVRSVSPWSHNTKTEHSIQNAYIQIIKSAHHFIYIENQFFITATTSDGGWPVKNRIGEALVNRIVRAHQANEKFRVIVIMPSVPAFAGDLKDDAALSTRAIMEFQYDSISRGGKGHSIYERLNAQGINPLDYIRFFNLRNYDRLNISRELENAEQAAKFEYEVAQQALENKVGAGWSTTETHGGELDKWGRVQGGASSGVWDSVAQCSMLGGGDIRDAPWSGDPDKEIDAFVSEELYIHSKVLIADDRIVICGSANLNDRSQNGDHDSEIAIIIEDHTPIQSLMNGQSYNASHFAATLRRYLFRKHLGLVPAQSSDTLDANMLPVPEPNIYDFDSEEDKLVMDPLSDRFWDYWNSTAKKNTDVFAKVFHAVPYDGVLNWEEYEKYFGQYFRPRGTKEKPEPPMYPLGHVVKNEFPPGAEGARAVKAELAKVRGSLVEMPLKFMQNVDFAVEAASFNAMTEAVYI</sequence>
<feature type="compositionally biased region" description="Basic and acidic residues" evidence="6">
    <location>
        <begin position="769"/>
        <end position="782"/>
    </location>
</feature>
<evidence type="ECO:0000256" key="5">
    <source>
        <dbReference type="ARBA" id="ARBA00023098"/>
    </source>
</evidence>
<dbReference type="SMART" id="SM00155">
    <property type="entry name" value="PLDc"/>
    <property type="match status" value="2"/>
</dbReference>
<feature type="compositionally biased region" description="Basic and acidic residues" evidence="6">
    <location>
        <begin position="31"/>
        <end position="57"/>
    </location>
</feature>
<comment type="caution">
    <text evidence="8">The sequence shown here is derived from an EMBL/GenBank/DDBJ whole genome shotgun (WGS) entry which is preliminary data.</text>
</comment>
<dbReference type="SUPFAM" id="SSF56024">
    <property type="entry name" value="Phospholipase D/nuclease"/>
    <property type="match status" value="2"/>
</dbReference>
<evidence type="ECO:0000256" key="4">
    <source>
        <dbReference type="ARBA" id="ARBA00022963"/>
    </source>
</evidence>
<proteinExistence type="predicted"/>